<keyword evidence="2 4" id="KW-0238">DNA-binding</keyword>
<dbReference type="AlphaFoldDB" id="A0A9X1NF00"/>
<dbReference type="InterPro" id="IPR050109">
    <property type="entry name" value="HTH-type_TetR-like_transc_reg"/>
</dbReference>
<organism evidence="6 7">
    <name type="scientific">Kineosporia babensis</name>
    <dbReference type="NCBI Taxonomy" id="499548"/>
    <lineage>
        <taxon>Bacteria</taxon>
        <taxon>Bacillati</taxon>
        <taxon>Actinomycetota</taxon>
        <taxon>Actinomycetes</taxon>
        <taxon>Kineosporiales</taxon>
        <taxon>Kineosporiaceae</taxon>
        <taxon>Kineosporia</taxon>
    </lineage>
</organism>
<dbReference type="InterPro" id="IPR036271">
    <property type="entry name" value="Tet_transcr_reg_TetR-rel_C_sf"/>
</dbReference>
<dbReference type="InterPro" id="IPR025996">
    <property type="entry name" value="MT1864/Rv1816-like_C"/>
</dbReference>
<dbReference type="InterPro" id="IPR009057">
    <property type="entry name" value="Homeodomain-like_sf"/>
</dbReference>
<evidence type="ECO:0000256" key="1">
    <source>
        <dbReference type="ARBA" id="ARBA00023015"/>
    </source>
</evidence>
<gene>
    <name evidence="6" type="ORF">LR394_18610</name>
</gene>
<evidence type="ECO:0000313" key="6">
    <source>
        <dbReference type="EMBL" id="MCD5312923.1"/>
    </source>
</evidence>
<dbReference type="Gene3D" id="1.10.10.60">
    <property type="entry name" value="Homeodomain-like"/>
    <property type="match status" value="1"/>
</dbReference>
<proteinExistence type="predicted"/>
<dbReference type="EMBL" id="JAJOMB010000009">
    <property type="protein sequence ID" value="MCD5312923.1"/>
    <property type="molecule type" value="Genomic_DNA"/>
</dbReference>
<feature type="DNA-binding region" description="H-T-H motif" evidence="4">
    <location>
        <begin position="28"/>
        <end position="47"/>
    </location>
</feature>
<dbReference type="Pfam" id="PF13305">
    <property type="entry name" value="TetR_C_33"/>
    <property type="match status" value="1"/>
</dbReference>
<keyword evidence="1" id="KW-0805">Transcription regulation</keyword>
<dbReference type="Proteomes" id="UP001138997">
    <property type="component" value="Unassembled WGS sequence"/>
</dbReference>
<evidence type="ECO:0000313" key="7">
    <source>
        <dbReference type="Proteomes" id="UP001138997"/>
    </source>
</evidence>
<sequence length="192" mass="19903">MPRVGLTPERVVAGAEELADEVGLPAMTLAALAARLGVKLPSLYKHVSGMEALQREISLRAMTELGQVMSRAAAGKAGDAAVIALMAAARQWIKQHPGRYATTVRAASATDEQAVAVSEEALSVLMDVLAGYGLSGKDAVDGARAVRSVLHGFSTLEIAGGFGMPVDVDRSYDLLVQALCRSLGSWGSATPA</sequence>
<dbReference type="Pfam" id="PF00440">
    <property type="entry name" value="TetR_N"/>
    <property type="match status" value="1"/>
</dbReference>
<dbReference type="SUPFAM" id="SSF48498">
    <property type="entry name" value="Tetracyclin repressor-like, C-terminal domain"/>
    <property type="match status" value="1"/>
</dbReference>
<dbReference type="GO" id="GO:0000976">
    <property type="term" value="F:transcription cis-regulatory region binding"/>
    <property type="evidence" value="ECO:0007669"/>
    <property type="project" value="TreeGrafter"/>
</dbReference>
<keyword evidence="3" id="KW-0804">Transcription</keyword>
<comment type="caution">
    <text evidence="6">The sequence shown here is derived from an EMBL/GenBank/DDBJ whole genome shotgun (WGS) entry which is preliminary data.</text>
</comment>
<evidence type="ECO:0000256" key="3">
    <source>
        <dbReference type="ARBA" id="ARBA00023163"/>
    </source>
</evidence>
<dbReference type="PANTHER" id="PTHR30055:SF239">
    <property type="entry name" value="TRANSCRIPTIONAL REGULATORY PROTEIN"/>
    <property type="match status" value="1"/>
</dbReference>
<accession>A0A9X1NF00</accession>
<keyword evidence="7" id="KW-1185">Reference proteome</keyword>
<feature type="domain" description="HTH tetR-type" evidence="5">
    <location>
        <begin position="5"/>
        <end position="65"/>
    </location>
</feature>
<dbReference type="InterPro" id="IPR001647">
    <property type="entry name" value="HTH_TetR"/>
</dbReference>
<evidence type="ECO:0000256" key="2">
    <source>
        <dbReference type="ARBA" id="ARBA00023125"/>
    </source>
</evidence>
<protein>
    <submittedName>
        <fullName evidence="6">WHG domain-containing protein</fullName>
    </submittedName>
</protein>
<dbReference type="Gene3D" id="1.10.357.10">
    <property type="entry name" value="Tetracycline Repressor, domain 2"/>
    <property type="match status" value="1"/>
</dbReference>
<evidence type="ECO:0000259" key="5">
    <source>
        <dbReference type="PROSITE" id="PS50977"/>
    </source>
</evidence>
<dbReference type="PANTHER" id="PTHR30055">
    <property type="entry name" value="HTH-TYPE TRANSCRIPTIONAL REGULATOR RUTR"/>
    <property type="match status" value="1"/>
</dbReference>
<dbReference type="GO" id="GO:0003700">
    <property type="term" value="F:DNA-binding transcription factor activity"/>
    <property type="evidence" value="ECO:0007669"/>
    <property type="project" value="TreeGrafter"/>
</dbReference>
<name>A0A9X1NF00_9ACTN</name>
<dbReference type="PROSITE" id="PS50977">
    <property type="entry name" value="HTH_TETR_2"/>
    <property type="match status" value="1"/>
</dbReference>
<dbReference type="SUPFAM" id="SSF46689">
    <property type="entry name" value="Homeodomain-like"/>
    <property type="match status" value="1"/>
</dbReference>
<evidence type="ECO:0000256" key="4">
    <source>
        <dbReference type="PROSITE-ProRule" id="PRU00335"/>
    </source>
</evidence>
<reference evidence="6" key="1">
    <citation type="submission" date="2021-11" db="EMBL/GenBank/DDBJ databases">
        <title>Streptomyces corallinus and Kineosporia corallina sp. nov., two new coral-derived marine actinobacteria.</title>
        <authorList>
            <person name="Buangrab K."/>
            <person name="Sutthacheep M."/>
            <person name="Yeemin T."/>
            <person name="Harunari E."/>
            <person name="Igarashi Y."/>
            <person name="Sripreechasak P."/>
            <person name="Kanchanasin P."/>
            <person name="Tanasupawat S."/>
            <person name="Phongsopitanun W."/>
        </authorList>
    </citation>
    <scope>NUCLEOTIDE SEQUENCE</scope>
    <source>
        <strain evidence="6">JCM 31032</strain>
    </source>
</reference>
<dbReference type="RefSeq" id="WP_231443631.1">
    <property type="nucleotide sequence ID" value="NZ_JAJOMB010000009.1"/>
</dbReference>